<proteinExistence type="predicted"/>
<feature type="compositionally biased region" description="Polar residues" evidence="1">
    <location>
        <begin position="62"/>
        <end position="74"/>
    </location>
</feature>
<feature type="compositionally biased region" description="Basic and acidic residues" evidence="1">
    <location>
        <begin position="76"/>
        <end position="94"/>
    </location>
</feature>
<accession>M2RLA4</accession>
<dbReference type="Proteomes" id="UP000016930">
    <property type="component" value="Unassembled WGS sequence"/>
</dbReference>
<dbReference type="HOGENOM" id="CLU_053753_0_0_1"/>
<name>M2RLA4_CERS8</name>
<gene>
    <name evidence="3" type="ORF">CERSUDRAFT_46114</name>
</gene>
<keyword evidence="4" id="KW-1185">Reference proteome</keyword>
<keyword evidence="2" id="KW-0472">Membrane</keyword>
<dbReference type="AlphaFoldDB" id="M2RLA4"/>
<feature type="transmembrane region" description="Helical" evidence="2">
    <location>
        <begin position="202"/>
        <end position="222"/>
    </location>
</feature>
<dbReference type="EMBL" id="KB445793">
    <property type="protein sequence ID" value="EMD39611.1"/>
    <property type="molecule type" value="Genomic_DNA"/>
</dbReference>
<evidence type="ECO:0000256" key="1">
    <source>
        <dbReference type="SAM" id="MobiDB-lite"/>
    </source>
</evidence>
<keyword evidence="2" id="KW-1133">Transmembrane helix</keyword>
<evidence type="ECO:0000313" key="4">
    <source>
        <dbReference type="Proteomes" id="UP000016930"/>
    </source>
</evidence>
<sequence length="389" mass="43135">MGYDRRSAVSSFYGGRQSSFDALNADPASPSAGTYGQPERGRVDSFYDTGRAPRTSADAHRNLSSAGYNRTSFFHTGREEPLKGGHDEENTPPKPDEAWDIYADFNNQGPRYSTTFGRSDSGSYRQVPSPTPILKHEEEAFGSSQVEMVTVPALGPEWRKDELVGERKKMKKEDDRIARTQNWRAWNRGERGLCGRYFTRKFTVFFVFFLCVAVGITLAFTIPRVPSFEVNSNAPLTNASGSFNSSIPTEFSRVPANFSFPAIAQLQADTNSNYLPLDIKNIHASVFDLDTSRQIGFGDTGHLKLPANAFPLVNIPLNFSYVASNDSDQTWANWYNACRNRGNYADGQRPPIKFRLILAMDILGLVGSQSTSTTVDNAPCPIELSLDSV</sequence>
<keyword evidence="2" id="KW-0812">Transmembrane</keyword>
<protein>
    <submittedName>
        <fullName evidence="3">Uncharacterized protein</fullName>
    </submittedName>
</protein>
<feature type="region of interest" description="Disordered" evidence="1">
    <location>
        <begin position="1"/>
        <end position="94"/>
    </location>
</feature>
<dbReference type="OrthoDB" id="5582002at2759"/>
<evidence type="ECO:0000313" key="3">
    <source>
        <dbReference type="EMBL" id="EMD39611.1"/>
    </source>
</evidence>
<dbReference type="STRING" id="914234.M2RLA4"/>
<evidence type="ECO:0000256" key="2">
    <source>
        <dbReference type="SAM" id="Phobius"/>
    </source>
</evidence>
<organism evidence="3 4">
    <name type="scientific">Ceriporiopsis subvermispora (strain B)</name>
    <name type="common">White-rot fungus</name>
    <name type="synonym">Gelatoporia subvermispora</name>
    <dbReference type="NCBI Taxonomy" id="914234"/>
    <lineage>
        <taxon>Eukaryota</taxon>
        <taxon>Fungi</taxon>
        <taxon>Dikarya</taxon>
        <taxon>Basidiomycota</taxon>
        <taxon>Agaricomycotina</taxon>
        <taxon>Agaricomycetes</taxon>
        <taxon>Polyporales</taxon>
        <taxon>Gelatoporiaceae</taxon>
        <taxon>Gelatoporia</taxon>
    </lineage>
</organism>
<reference evidence="3 4" key="1">
    <citation type="journal article" date="2012" name="Proc. Natl. Acad. Sci. U.S.A.">
        <title>Comparative genomics of Ceriporiopsis subvermispora and Phanerochaete chrysosporium provide insight into selective ligninolysis.</title>
        <authorList>
            <person name="Fernandez-Fueyo E."/>
            <person name="Ruiz-Duenas F.J."/>
            <person name="Ferreira P."/>
            <person name="Floudas D."/>
            <person name="Hibbett D.S."/>
            <person name="Canessa P."/>
            <person name="Larrondo L.F."/>
            <person name="James T.Y."/>
            <person name="Seelenfreund D."/>
            <person name="Lobos S."/>
            <person name="Polanco R."/>
            <person name="Tello M."/>
            <person name="Honda Y."/>
            <person name="Watanabe T."/>
            <person name="Watanabe T."/>
            <person name="Ryu J.S."/>
            <person name="Kubicek C.P."/>
            <person name="Schmoll M."/>
            <person name="Gaskell J."/>
            <person name="Hammel K.E."/>
            <person name="St John F.J."/>
            <person name="Vanden Wymelenberg A."/>
            <person name="Sabat G."/>
            <person name="Splinter BonDurant S."/>
            <person name="Syed K."/>
            <person name="Yadav J.S."/>
            <person name="Doddapaneni H."/>
            <person name="Subramanian V."/>
            <person name="Lavin J.L."/>
            <person name="Oguiza J.A."/>
            <person name="Perez G."/>
            <person name="Pisabarro A.G."/>
            <person name="Ramirez L."/>
            <person name="Santoyo F."/>
            <person name="Master E."/>
            <person name="Coutinho P.M."/>
            <person name="Henrissat B."/>
            <person name="Lombard V."/>
            <person name="Magnuson J.K."/>
            <person name="Kuees U."/>
            <person name="Hori C."/>
            <person name="Igarashi K."/>
            <person name="Samejima M."/>
            <person name="Held B.W."/>
            <person name="Barry K.W."/>
            <person name="LaButti K.M."/>
            <person name="Lapidus A."/>
            <person name="Lindquist E.A."/>
            <person name="Lucas S.M."/>
            <person name="Riley R."/>
            <person name="Salamov A.A."/>
            <person name="Hoffmeister D."/>
            <person name="Schwenk D."/>
            <person name="Hadar Y."/>
            <person name="Yarden O."/>
            <person name="de Vries R.P."/>
            <person name="Wiebenga A."/>
            <person name="Stenlid J."/>
            <person name="Eastwood D."/>
            <person name="Grigoriev I.V."/>
            <person name="Berka R.M."/>
            <person name="Blanchette R.A."/>
            <person name="Kersten P."/>
            <person name="Martinez A.T."/>
            <person name="Vicuna R."/>
            <person name="Cullen D."/>
        </authorList>
    </citation>
    <scope>NUCLEOTIDE SEQUENCE [LARGE SCALE GENOMIC DNA]</scope>
    <source>
        <strain evidence="3 4">B</strain>
    </source>
</reference>